<name>A0ABS5KY24_9ACTN</name>
<feature type="compositionally biased region" description="Low complexity" evidence="1">
    <location>
        <begin position="281"/>
        <end position="297"/>
    </location>
</feature>
<organism evidence="3 4">
    <name type="scientific">Catenulispora pinistramenti</name>
    <dbReference type="NCBI Taxonomy" id="2705254"/>
    <lineage>
        <taxon>Bacteria</taxon>
        <taxon>Bacillati</taxon>
        <taxon>Actinomycetota</taxon>
        <taxon>Actinomycetes</taxon>
        <taxon>Catenulisporales</taxon>
        <taxon>Catenulisporaceae</taxon>
        <taxon>Catenulispora</taxon>
    </lineage>
</organism>
<comment type="caution">
    <text evidence="3">The sequence shown here is derived from an EMBL/GenBank/DDBJ whole genome shotgun (WGS) entry which is preliminary data.</text>
</comment>
<evidence type="ECO:0000259" key="2">
    <source>
        <dbReference type="Pfam" id="PF14028"/>
    </source>
</evidence>
<protein>
    <recommendedName>
        <fullName evidence="2">Thiopeptide-type bacteriocin biosynthesis domain-containing protein</fullName>
    </recommendedName>
</protein>
<dbReference type="RefSeq" id="WP_212014785.1">
    <property type="nucleotide sequence ID" value="NZ_JAAFYZ010000121.1"/>
</dbReference>
<evidence type="ECO:0000313" key="3">
    <source>
        <dbReference type="EMBL" id="MBS2550962.1"/>
    </source>
</evidence>
<feature type="domain" description="Thiopeptide-type bacteriocin biosynthesis" evidence="2">
    <location>
        <begin position="7"/>
        <end position="270"/>
    </location>
</feature>
<sequence length="307" mass="33105">MDEGDQWVGVHIYTTTPLDSIIRELLPELLSELRGQGLIGSWFFLRHWADGPHLRVRLRLAEAEHEEEVRALVSGHVTALFSKIPPSRPMAEPDYLELARRLAVWEPDVEVGGLAPNDSHAFVPYRPEHNKYGYGFALRAAEEHFGVCSELALAAVCEGWDEQQRTAHCFALLSGGIAAPPAGPAVSSAIQELYRRQRAALLPVARAARAAPDMPPGPSRDPAGRWLDSVRVAGVHAADPSTLAAGLGHLACNRLGVRLGQEAVLRGLANLAVRDLADISAPSSVPSRAASSPTTSTDRVEPERGLS</sequence>
<keyword evidence="4" id="KW-1185">Reference proteome</keyword>
<evidence type="ECO:0000256" key="1">
    <source>
        <dbReference type="SAM" id="MobiDB-lite"/>
    </source>
</evidence>
<proteinExistence type="predicted"/>
<dbReference type="InterPro" id="IPR023809">
    <property type="entry name" value="Thiopep_bacteriocin_synth_dom"/>
</dbReference>
<dbReference type="EMBL" id="JAAFYZ010000121">
    <property type="protein sequence ID" value="MBS2550962.1"/>
    <property type="molecule type" value="Genomic_DNA"/>
</dbReference>
<dbReference type="Proteomes" id="UP000730482">
    <property type="component" value="Unassembled WGS sequence"/>
</dbReference>
<dbReference type="Pfam" id="PF14028">
    <property type="entry name" value="Lant_dehydr_C"/>
    <property type="match status" value="1"/>
</dbReference>
<feature type="compositionally biased region" description="Basic and acidic residues" evidence="1">
    <location>
        <begin position="298"/>
        <end position="307"/>
    </location>
</feature>
<feature type="region of interest" description="Disordered" evidence="1">
    <location>
        <begin position="281"/>
        <end position="307"/>
    </location>
</feature>
<reference evidence="3 4" key="1">
    <citation type="submission" date="2020-02" db="EMBL/GenBank/DDBJ databases">
        <title>Acidophilic actinobacteria isolated from forest soil.</title>
        <authorList>
            <person name="Golinska P."/>
        </authorList>
    </citation>
    <scope>NUCLEOTIDE SEQUENCE [LARGE SCALE GENOMIC DNA]</scope>
    <source>
        <strain evidence="3 4">NL8</strain>
    </source>
</reference>
<gene>
    <name evidence="3" type="ORF">KGQ19_29225</name>
</gene>
<accession>A0ABS5KY24</accession>
<evidence type="ECO:0000313" key="4">
    <source>
        <dbReference type="Proteomes" id="UP000730482"/>
    </source>
</evidence>